<sequence>MVNVKKSCVALVCLGLSLTLNVKGQNARLPYHPEPAELLSNYQRALMLDTAVSKNIYNTSLTPHWKPDGKSFWYVKSSADKKEEIFEVNVATGVKSKIFDRPQLTNPLNRQRNRSYSRRSDSAAYRSPDSKWFISLRNNNLFLVDNANKSSRQLTTDGDKELPYGAVTWSPDSKYFVFYKTKIIVPKSVYKVSSSVSNTTRGELTTLPYLQPGDENSSYEMYIGNPYAQTKHAVKVDLPKIDFNGVPELHFNKDNQTFLFNRPDRGVQRYQIIEVNAEKGTSRSVIDEKTDTFIFLWRVFTKYLPKSDEIIYSSERSGYRHLYLINTKTNQIKPVTRGNWVVKGIDSIDIVKREIWFNACGVNAGEDPYNVHYYRIGFDGKKLVSLTPEAGNHKVNYSPDYKYFTDSYSQVNIPPVHELRRSSDGGKISDLEQADVGYLSKHNVRKAEPFVAKGRDGKTNIYGIVCLPSDLDSTRSYPIVEYIYAGPHDSFVPKNFVAYGEMQSLANLGFVVVQMDGMGTANRSKAFHDVCWKNLADSGFPDRILWIKAMAKKYAFADTSRVGIFGTSAGGQSALGALLFHPEFYNAAVSACGCHDNRVDKQIWNEQWMGYPVGAHYDQQSNVTNAYKLKGALLLVVGELDSNVPPESTYRVANELIKAKKTFDLLTIPGAGHTDGGVYGHRKSRDFFITHLLKTLPPDWNNF</sequence>
<dbReference type="Gene3D" id="3.40.50.1820">
    <property type="entry name" value="alpha/beta hydrolase"/>
    <property type="match status" value="1"/>
</dbReference>
<dbReference type="Pfam" id="PF00930">
    <property type="entry name" value="DPPIV_N"/>
    <property type="match status" value="1"/>
</dbReference>
<dbReference type="AlphaFoldDB" id="A0A4U1CSQ3"/>
<organism evidence="4 5">
    <name type="scientific">Pedobacter frigoris</name>
    <dbReference type="NCBI Taxonomy" id="2571272"/>
    <lineage>
        <taxon>Bacteria</taxon>
        <taxon>Pseudomonadati</taxon>
        <taxon>Bacteroidota</taxon>
        <taxon>Sphingobacteriia</taxon>
        <taxon>Sphingobacteriales</taxon>
        <taxon>Sphingobacteriaceae</taxon>
        <taxon>Pedobacter</taxon>
    </lineage>
</organism>
<dbReference type="PANTHER" id="PTHR11731">
    <property type="entry name" value="PROTEASE FAMILY S9B,C DIPEPTIDYL-PEPTIDASE IV-RELATED"/>
    <property type="match status" value="1"/>
</dbReference>
<feature type="region of interest" description="Disordered" evidence="1">
    <location>
        <begin position="103"/>
        <end position="122"/>
    </location>
</feature>
<gene>
    <name evidence="4" type="ORF">FA047_02365</name>
</gene>
<evidence type="ECO:0000313" key="5">
    <source>
        <dbReference type="Proteomes" id="UP000307244"/>
    </source>
</evidence>
<dbReference type="SUPFAM" id="SSF53474">
    <property type="entry name" value="alpha/beta-Hydrolases"/>
    <property type="match status" value="1"/>
</dbReference>
<dbReference type="Pfam" id="PF00326">
    <property type="entry name" value="Peptidase_S9"/>
    <property type="match status" value="1"/>
</dbReference>
<comment type="caution">
    <text evidence="4">The sequence shown here is derived from an EMBL/GenBank/DDBJ whole genome shotgun (WGS) entry which is preliminary data.</text>
</comment>
<evidence type="ECO:0000256" key="1">
    <source>
        <dbReference type="SAM" id="MobiDB-lite"/>
    </source>
</evidence>
<reference evidence="4 5" key="1">
    <citation type="submission" date="2019-04" db="EMBL/GenBank/DDBJ databases">
        <title>Pedobacter sp. RP-3-15 sp. nov., isolated from Arctic soil.</title>
        <authorList>
            <person name="Dahal R.H."/>
            <person name="Kim D.-U."/>
        </authorList>
    </citation>
    <scope>NUCLEOTIDE SEQUENCE [LARGE SCALE GENOMIC DNA]</scope>
    <source>
        <strain evidence="4 5">RP-3-15</strain>
    </source>
</reference>
<dbReference type="GO" id="GO:0006508">
    <property type="term" value="P:proteolysis"/>
    <property type="evidence" value="ECO:0007669"/>
    <property type="project" value="InterPro"/>
</dbReference>
<proteinExistence type="predicted"/>
<dbReference type="SUPFAM" id="SSF82171">
    <property type="entry name" value="DPP6 N-terminal domain-like"/>
    <property type="match status" value="1"/>
</dbReference>
<evidence type="ECO:0000259" key="3">
    <source>
        <dbReference type="Pfam" id="PF00930"/>
    </source>
</evidence>
<dbReference type="PANTHER" id="PTHR11731:SF118">
    <property type="entry name" value="BLR1971 PROTEIN"/>
    <property type="match status" value="1"/>
</dbReference>
<keyword evidence="5" id="KW-1185">Reference proteome</keyword>
<name>A0A4U1CSQ3_9SPHI</name>
<dbReference type="RefSeq" id="WP_136834377.1">
    <property type="nucleotide sequence ID" value="NZ_SWBQ01000001.1"/>
</dbReference>
<dbReference type="InterPro" id="IPR001375">
    <property type="entry name" value="Peptidase_S9_cat"/>
</dbReference>
<evidence type="ECO:0000259" key="2">
    <source>
        <dbReference type="Pfam" id="PF00326"/>
    </source>
</evidence>
<feature type="domain" description="Dipeptidylpeptidase IV N-terminal" evidence="3">
    <location>
        <begin position="116"/>
        <end position="415"/>
    </location>
</feature>
<dbReference type="EMBL" id="SWBQ01000001">
    <property type="protein sequence ID" value="TKC08959.1"/>
    <property type="molecule type" value="Genomic_DNA"/>
</dbReference>
<dbReference type="Proteomes" id="UP000307244">
    <property type="component" value="Unassembled WGS sequence"/>
</dbReference>
<dbReference type="Gene3D" id="2.140.10.30">
    <property type="entry name" value="Dipeptidylpeptidase IV, N-terminal domain"/>
    <property type="match status" value="1"/>
</dbReference>
<feature type="domain" description="Peptidase S9 prolyl oligopeptidase catalytic" evidence="2">
    <location>
        <begin position="501"/>
        <end position="685"/>
    </location>
</feature>
<dbReference type="InterPro" id="IPR029058">
    <property type="entry name" value="AB_hydrolase_fold"/>
</dbReference>
<dbReference type="InterPro" id="IPR050278">
    <property type="entry name" value="Serine_Prot_S9B/DPPIV"/>
</dbReference>
<accession>A0A4U1CSQ3</accession>
<evidence type="ECO:0000313" key="4">
    <source>
        <dbReference type="EMBL" id="TKC08959.1"/>
    </source>
</evidence>
<dbReference type="InterPro" id="IPR002469">
    <property type="entry name" value="Peptidase_S9B_N"/>
</dbReference>
<dbReference type="OrthoDB" id="9777457at2"/>
<protein>
    <submittedName>
        <fullName evidence="4">S9 family peptidase</fullName>
    </submittedName>
</protein>
<dbReference type="GO" id="GO:0008236">
    <property type="term" value="F:serine-type peptidase activity"/>
    <property type="evidence" value="ECO:0007669"/>
    <property type="project" value="InterPro"/>
</dbReference>